<evidence type="ECO:0000256" key="1">
    <source>
        <dbReference type="SAM" id="Phobius"/>
    </source>
</evidence>
<gene>
    <name evidence="2" type="ORF">DNU06_03985</name>
</gene>
<dbReference type="OrthoDB" id="9931880at2"/>
<dbReference type="InterPro" id="IPR009937">
    <property type="entry name" value="Phage_holin_3_6"/>
</dbReference>
<evidence type="ECO:0000313" key="3">
    <source>
        <dbReference type="Proteomes" id="UP000249248"/>
    </source>
</evidence>
<sequence>MGLTDKIKKILNKFENYASSKIEAARLETVEKTINISSAVLSWFLIVIMGTFCLALFTVLAIMMLVQLTGDYLSATGIVMGIYLLVFVLLLLFYKKLLLRPIKNLLFGIYLSTYEKK</sequence>
<dbReference type="EMBL" id="QKSB01000002">
    <property type="protein sequence ID" value="PZE17787.1"/>
    <property type="molecule type" value="Genomic_DNA"/>
</dbReference>
<keyword evidence="1" id="KW-0472">Membrane</keyword>
<keyword evidence="1" id="KW-0812">Transmembrane</keyword>
<proteinExistence type="predicted"/>
<evidence type="ECO:0008006" key="4">
    <source>
        <dbReference type="Google" id="ProtNLM"/>
    </source>
</evidence>
<comment type="caution">
    <text evidence="2">The sequence shown here is derived from an EMBL/GenBank/DDBJ whole genome shotgun (WGS) entry which is preliminary data.</text>
</comment>
<dbReference type="AlphaFoldDB" id="A0A2W1N0M5"/>
<evidence type="ECO:0000313" key="2">
    <source>
        <dbReference type="EMBL" id="PZE17787.1"/>
    </source>
</evidence>
<protein>
    <recommendedName>
        <fullName evidence="4">Phage holin family protein</fullName>
    </recommendedName>
</protein>
<accession>A0A2W1N0M5</accession>
<dbReference type="Pfam" id="PF07332">
    <property type="entry name" value="Phage_holin_3_6"/>
    <property type="match status" value="1"/>
</dbReference>
<dbReference type="Proteomes" id="UP000249248">
    <property type="component" value="Unassembled WGS sequence"/>
</dbReference>
<feature type="transmembrane region" description="Helical" evidence="1">
    <location>
        <begin position="72"/>
        <end position="94"/>
    </location>
</feature>
<name>A0A2W1N0M5_9FLAO</name>
<dbReference type="RefSeq" id="WP_111061938.1">
    <property type="nucleotide sequence ID" value="NZ_JBHUCU010000002.1"/>
</dbReference>
<feature type="transmembrane region" description="Helical" evidence="1">
    <location>
        <begin position="40"/>
        <end position="66"/>
    </location>
</feature>
<organism evidence="2 3">
    <name type="scientific">Putridiphycobacter roseus</name>
    <dbReference type="NCBI Taxonomy" id="2219161"/>
    <lineage>
        <taxon>Bacteria</taxon>
        <taxon>Pseudomonadati</taxon>
        <taxon>Bacteroidota</taxon>
        <taxon>Flavobacteriia</taxon>
        <taxon>Flavobacteriales</taxon>
        <taxon>Crocinitomicaceae</taxon>
        <taxon>Putridiphycobacter</taxon>
    </lineage>
</organism>
<keyword evidence="3" id="KW-1185">Reference proteome</keyword>
<keyword evidence="1" id="KW-1133">Transmembrane helix</keyword>
<reference evidence="2 3" key="1">
    <citation type="submission" date="2018-06" db="EMBL/GenBank/DDBJ databases">
        <title>The draft genome sequence of Crocinitomix sp. SM1701.</title>
        <authorList>
            <person name="Zhang X."/>
        </authorList>
    </citation>
    <scope>NUCLEOTIDE SEQUENCE [LARGE SCALE GENOMIC DNA]</scope>
    <source>
        <strain evidence="2 3">SM1701</strain>
    </source>
</reference>